<accession>A0A840S3B8</accession>
<comment type="caution">
    <text evidence="2">The sequence shown here is derived from an EMBL/GenBank/DDBJ whole genome shotgun (WGS) entry which is preliminary data.</text>
</comment>
<organism evidence="2 3">
    <name type="scientific">Inhella inkyongensis</name>
    <dbReference type="NCBI Taxonomy" id="392593"/>
    <lineage>
        <taxon>Bacteria</taxon>
        <taxon>Pseudomonadati</taxon>
        <taxon>Pseudomonadota</taxon>
        <taxon>Betaproteobacteria</taxon>
        <taxon>Burkholderiales</taxon>
        <taxon>Sphaerotilaceae</taxon>
        <taxon>Inhella</taxon>
    </lineage>
</organism>
<evidence type="ECO:0000256" key="1">
    <source>
        <dbReference type="SAM" id="SignalP"/>
    </source>
</evidence>
<evidence type="ECO:0000313" key="2">
    <source>
        <dbReference type="EMBL" id="MBB5204825.1"/>
    </source>
</evidence>
<dbReference type="Proteomes" id="UP000554837">
    <property type="component" value="Unassembled WGS sequence"/>
</dbReference>
<dbReference type="AlphaFoldDB" id="A0A840S3B8"/>
<evidence type="ECO:0000313" key="3">
    <source>
        <dbReference type="Proteomes" id="UP000554837"/>
    </source>
</evidence>
<sequence>MNSSSRVADVLSFVAMAGLTLASALTLGAYAPANAHQAQAPVLTVLPTVVITGSRSVATVHRLPTVVVTAKRADAATQLAACDKTPTAVC</sequence>
<keyword evidence="3" id="KW-1185">Reference proteome</keyword>
<dbReference type="EMBL" id="JACHHO010000002">
    <property type="protein sequence ID" value="MBB5204825.1"/>
    <property type="molecule type" value="Genomic_DNA"/>
</dbReference>
<dbReference type="RefSeq" id="WP_138855532.1">
    <property type="nucleotide sequence ID" value="NZ_CP040709.1"/>
</dbReference>
<reference evidence="2 3" key="1">
    <citation type="submission" date="2020-08" db="EMBL/GenBank/DDBJ databases">
        <title>Genomic Encyclopedia of Type Strains, Phase IV (KMG-IV): sequencing the most valuable type-strain genomes for metagenomic binning, comparative biology and taxonomic classification.</title>
        <authorList>
            <person name="Goeker M."/>
        </authorList>
    </citation>
    <scope>NUCLEOTIDE SEQUENCE [LARGE SCALE GENOMIC DNA]</scope>
    <source>
        <strain evidence="2 3">DSM 23958</strain>
    </source>
</reference>
<protein>
    <submittedName>
        <fullName evidence="2">Uncharacterized protein YggE</fullName>
    </submittedName>
</protein>
<name>A0A840S3B8_9BURK</name>
<feature type="signal peptide" evidence="1">
    <location>
        <begin position="1"/>
        <end position="17"/>
    </location>
</feature>
<feature type="chain" id="PRO_5033054253" evidence="1">
    <location>
        <begin position="18"/>
        <end position="90"/>
    </location>
</feature>
<keyword evidence="1" id="KW-0732">Signal</keyword>
<proteinExistence type="predicted"/>
<gene>
    <name evidence="2" type="ORF">HNQ51_002139</name>
</gene>